<sequence length="218" mass="25476">MKANEAFESVCGLISEKYKVCGWKYSKSGHSMTKKDKNFMYKVFFYTSWNNISNKNVAFYGECAIIPLKSKDKIFHINTRKCNVPSGQLYWNIASEKDWDRTVKEFTNWLDSLFIPIVERCMNDLDNFVKEVVLRGFYPQRGYVVDISFILTHGSRELAEEATKRYYASLEEPVKKEFKENYESIIGGNEAVSAYGNNMMRNYSQFRTIIENKIIVTL</sequence>
<evidence type="ECO:0008006" key="3">
    <source>
        <dbReference type="Google" id="ProtNLM"/>
    </source>
</evidence>
<dbReference type="RefSeq" id="WP_373952464.1">
    <property type="nucleotide sequence ID" value="NZ_JBHDLN010000006.1"/>
</dbReference>
<reference evidence="1 2" key="1">
    <citation type="submission" date="2024-09" db="EMBL/GenBank/DDBJ databases">
        <authorList>
            <person name="Makale K.P.P."/>
            <person name="Makhzoum A."/>
            <person name="Rantong G."/>
            <person name="Rahube T.O."/>
        </authorList>
    </citation>
    <scope>NUCLEOTIDE SEQUENCE [LARGE SCALE GENOMIC DNA]</scope>
    <source>
        <strain evidence="1 2">KM_D13</strain>
    </source>
</reference>
<evidence type="ECO:0000313" key="1">
    <source>
        <dbReference type="EMBL" id="MFB0843554.1"/>
    </source>
</evidence>
<gene>
    <name evidence="1" type="ORF">ACEU3E_15345</name>
</gene>
<proteinExistence type="predicted"/>
<accession>A0ABV4V2G9</accession>
<name>A0ABV4V2G9_9BACL</name>
<organism evidence="1 2">
    <name type="scientific">Paenibacillus oleatilyticus</name>
    <dbReference type="NCBI Taxonomy" id="2594886"/>
    <lineage>
        <taxon>Bacteria</taxon>
        <taxon>Bacillati</taxon>
        <taxon>Bacillota</taxon>
        <taxon>Bacilli</taxon>
        <taxon>Bacillales</taxon>
        <taxon>Paenibacillaceae</taxon>
        <taxon>Paenibacillus</taxon>
    </lineage>
</organism>
<comment type="caution">
    <text evidence="1">The sequence shown here is derived from an EMBL/GenBank/DDBJ whole genome shotgun (WGS) entry which is preliminary data.</text>
</comment>
<dbReference type="Proteomes" id="UP001575622">
    <property type="component" value="Unassembled WGS sequence"/>
</dbReference>
<evidence type="ECO:0000313" key="2">
    <source>
        <dbReference type="Proteomes" id="UP001575622"/>
    </source>
</evidence>
<dbReference type="EMBL" id="JBHDLN010000006">
    <property type="protein sequence ID" value="MFB0843554.1"/>
    <property type="molecule type" value="Genomic_DNA"/>
</dbReference>
<keyword evidence="2" id="KW-1185">Reference proteome</keyword>
<protein>
    <recommendedName>
        <fullName evidence="3">DUF4304 domain-containing protein</fullName>
    </recommendedName>
</protein>